<gene>
    <name evidence="2" type="ORF">CJ191_02570</name>
</gene>
<keyword evidence="1" id="KW-0238">DNA-binding</keyword>
<proteinExistence type="predicted"/>
<name>A0A2N6UFB9_9LACT</name>
<keyword evidence="3" id="KW-1185">Reference proteome</keyword>
<dbReference type="InterPro" id="IPR037923">
    <property type="entry name" value="HTH-like"/>
</dbReference>
<sequence length="98" mass="11588">MVQLFSIVSKHRGVDFHHPHSEKIGHPEEIDVYLALFIKTNAIFYINDKFHQVRPNSIVIFSPGTSFSYHNPEGDCINDYFRFHCSDPDFLKKLWIFF</sequence>
<reference evidence="2 3" key="1">
    <citation type="submission" date="2017-09" db="EMBL/GenBank/DDBJ databases">
        <title>Bacterial strain isolated from the female urinary microbiota.</title>
        <authorList>
            <person name="Thomas-White K."/>
            <person name="Kumar N."/>
            <person name="Forster S."/>
            <person name="Putonti C."/>
            <person name="Lawley T."/>
            <person name="Wolfe A.J."/>
        </authorList>
    </citation>
    <scope>NUCLEOTIDE SEQUENCE [LARGE SCALE GENOMIC DNA]</scope>
    <source>
        <strain evidence="2 3">UMB0240</strain>
    </source>
</reference>
<dbReference type="GO" id="GO:0003677">
    <property type="term" value="F:DNA binding"/>
    <property type="evidence" value="ECO:0007669"/>
    <property type="project" value="UniProtKB-KW"/>
</dbReference>
<accession>A0A2N6UFB9</accession>
<dbReference type="Proteomes" id="UP000235701">
    <property type="component" value="Unassembled WGS sequence"/>
</dbReference>
<evidence type="ECO:0000256" key="1">
    <source>
        <dbReference type="ARBA" id="ARBA00023125"/>
    </source>
</evidence>
<organism evidence="2 3">
    <name type="scientific">Aerococcus viridans</name>
    <dbReference type="NCBI Taxonomy" id="1377"/>
    <lineage>
        <taxon>Bacteria</taxon>
        <taxon>Bacillati</taxon>
        <taxon>Bacillota</taxon>
        <taxon>Bacilli</taxon>
        <taxon>Lactobacillales</taxon>
        <taxon>Aerococcaceae</taxon>
        <taxon>Aerococcus</taxon>
    </lineage>
</organism>
<comment type="caution">
    <text evidence="2">The sequence shown here is derived from an EMBL/GenBank/DDBJ whole genome shotgun (WGS) entry which is preliminary data.</text>
</comment>
<dbReference type="RefSeq" id="WP_102198911.1">
    <property type="nucleotide sequence ID" value="NZ_PNHQ01000004.1"/>
</dbReference>
<protein>
    <recommendedName>
        <fullName evidence="4">AraC-type arabinose-binding/dimerisation domain-containing protein</fullName>
    </recommendedName>
</protein>
<dbReference type="SUPFAM" id="SSF51215">
    <property type="entry name" value="Regulatory protein AraC"/>
    <property type="match status" value="1"/>
</dbReference>
<evidence type="ECO:0000313" key="2">
    <source>
        <dbReference type="EMBL" id="PMC80247.1"/>
    </source>
</evidence>
<dbReference type="EMBL" id="PNHQ01000004">
    <property type="protein sequence ID" value="PMC80247.1"/>
    <property type="molecule type" value="Genomic_DNA"/>
</dbReference>
<dbReference type="OrthoDB" id="2599717at2"/>
<dbReference type="AlphaFoldDB" id="A0A2N6UFB9"/>
<evidence type="ECO:0008006" key="4">
    <source>
        <dbReference type="Google" id="ProtNLM"/>
    </source>
</evidence>
<evidence type="ECO:0000313" key="3">
    <source>
        <dbReference type="Proteomes" id="UP000235701"/>
    </source>
</evidence>